<name>A0ABS2WKB8_9BACL</name>
<comment type="caution">
    <text evidence="1">The sequence shown here is derived from an EMBL/GenBank/DDBJ whole genome shotgun (WGS) entry which is preliminary data.</text>
</comment>
<dbReference type="EMBL" id="JAFHAP010000009">
    <property type="protein sequence ID" value="MBN2910000.1"/>
    <property type="molecule type" value="Genomic_DNA"/>
</dbReference>
<organism evidence="1 2">
    <name type="scientific">Polycladomyces zharkentensis</name>
    <dbReference type="NCBI Taxonomy" id="2807616"/>
    <lineage>
        <taxon>Bacteria</taxon>
        <taxon>Bacillati</taxon>
        <taxon>Bacillota</taxon>
        <taxon>Bacilli</taxon>
        <taxon>Bacillales</taxon>
        <taxon>Thermoactinomycetaceae</taxon>
        <taxon>Polycladomyces</taxon>
    </lineage>
</organism>
<keyword evidence="2" id="KW-1185">Reference proteome</keyword>
<evidence type="ECO:0000313" key="1">
    <source>
        <dbReference type="EMBL" id="MBN2910000.1"/>
    </source>
</evidence>
<evidence type="ECO:0000313" key="2">
    <source>
        <dbReference type="Proteomes" id="UP001177120"/>
    </source>
</evidence>
<accession>A0ABS2WKB8</accession>
<sequence>MKFMDLIASELDVEMPGALTEIAPSPEYDPFVDFRERAMFMQAWSSYGVQWPVIHHFAGVRPDMPHHRLAVVQDVPDSWPGLSVSRLCVGNGQIRCRGQQVGQDVYHPGNCSRGLGADHRAHTACRCARPASVVGWKACFGL</sequence>
<gene>
    <name evidence="1" type="ORF">JQC72_10785</name>
</gene>
<proteinExistence type="predicted"/>
<reference evidence="1" key="1">
    <citation type="journal article" date="2024" name="Int. J. Syst. Evol. Microbiol.">
        <title>Polycladomyces zharkentensis sp. nov., a novel thermophilic cellulose- and starch-degrading member of the Bacillota from a geothermal aquifer in Kazakhstan.</title>
        <authorList>
            <person name="Mashzhan A."/>
            <person name="Kistaubayeva A."/>
            <person name="Javier-Lopez R."/>
            <person name="Bissenova U."/>
            <person name="Bissenbay A."/>
            <person name="Birkeland N.K."/>
        </authorList>
    </citation>
    <scope>NUCLEOTIDE SEQUENCE</scope>
    <source>
        <strain evidence="1">ZKZ2T</strain>
    </source>
</reference>
<protein>
    <submittedName>
        <fullName evidence="1">Uncharacterized protein</fullName>
    </submittedName>
</protein>
<dbReference type="RefSeq" id="WP_205495534.1">
    <property type="nucleotide sequence ID" value="NZ_JAFHAP010000009.1"/>
</dbReference>
<dbReference type="Proteomes" id="UP001177120">
    <property type="component" value="Unassembled WGS sequence"/>
</dbReference>